<dbReference type="InterPro" id="IPR050815">
    <property type="entry name" value="TF_fung"/>
</dbReference>
<dbReference type="Pfam" id="PF00172">
    <property type="entry name" value="Zn_clus"/>
    <property type="match status" value="1"/>
</dbReference>
<gene>
    <name evidence="8" type="ORF">PILCRDRAFT_595191</name>
</gene>
<keyword evidence="9" id="KW-1185">Reference proteome</keyword>
<dbReference type="SMART" id="SM00066">
    <property type="entry name" value="GAL4"/>
    <property type="match status" value="1"/>
</dbReference>
<evidence type="ECO:0000256" key="3">
    <source>
        <dbReference type="ARBA" id="ARBA00023015"/>
    </source>
</evidence>
<protein>
    <recommendedName>
        <fullName evidence="7">Zn(2)-C6 fungal-type domain-containing protein</fullName>
    </recommendedName>
</protein>
<keyword evidence="3" id="KW-0805">Transcription regulation</keyword>
<organism evidence="8 9">
    <name type="scientific">Piloderma croceum (strain F 1598)</name>
    <dbReference type="NCBI Taxonomy" id="765440"/>
    <lineage>
        <taxon>Eukaryota</taxon>
        <taxon>Fungi</taxon>
        <taxon>Dikarya</taxon>
        <taxon>Basidiomycota</taxon>
        <taxon>Agaricomycotina</taxon>
        <taxon>Agaricomycetes</taxon>
        <taxon>Agaricomycetidae</taxon>
        <taxon>Atheliales</taxon>
        <taxon>Atheliaceae</taxon>
        <taxon>Piloderma</taxon>
    </lineage>
</organism>
<dbReference type="GO" id="GO:0008270">
    <property type="term" value="F:zinc ion binding"/>
    <property type="evidence" value="ECO:0007669"/>
    <property type="project" value="InterPro"/>
</dbReference>
<keyword evidence="5" id="KW-0539">Nucleus</keyword>
<feature type="domain" description="Zn(2)-C6 fungal-type" evidence="7">
    <location>
        <begin position="20"/>
        <end position="52"/>
    </location>
</feature>
<evidence type="ECO:0000256" key="5">
    <source>
        <dbReference type="ARBA" id="ARBA00023242"/>
    </source>
</evidence>
<dbReference type="HOGENOM" id="CLU_022337_1_0_1"/>
<reference evidence="8 9" key="1">
    <citation type="submission" date="2014-04" db="EMBL/GenBank/DDBJ databases">
        <authorList>
            <consortium name="DOE Joint Genome Institute"/>
            <person name="Kuo A."/>
            <person name="Tarkka M."/>
            <person name="Buscot F."/>
            <person name="Kohler A."/>
            <person name="Nagy L.G."/>
            <person name="Floudas D."/>
            <person name="Copeland A."/>
            <person name="Barry K.W."/>
            <person name="Cichocki N."/>
            <person name="Veneault-Fourrey C."/>
            <person name="LaButti K."/>
            <person name="Lindquist E.A."/>
            <person name="Lipzen A."/>
            <person name="Lundell T."/>
            <person name="Morin E."/>
            <person name="Murat C."/>
            <person name="Sun H."/>
            <person name="Tunlid A."/>
            <person name="Henrissat B."/>
            <person name="Grigoriev I.V."/>
            <person name="Hibbett D.S."/>
            <person name="Martin F."/>
            <person name="Nordberg H.P."/>
            <person name="Cantor M.N."/>
            <person name="Hua S.X."/>
        </authorList>
    </citation>
    <scope>NUCLEOTIDE SEQUENCE [LARGE SCALE GENOMIC DNA]</scope>
    <source>
        <strain evidence="8 9">F 1598</strain>
    </source>
</reference>
<dbReference type="EMBL" id="KN833017">
    <property type="protein sequence ID" value="KIM78301.1"/>
    <property type="molecule type" value="Genomic_DNA"/>
</dbReference>
<reference evidence="9" key="2">
    <citation type="submission" date="2015-01" db="EMBL/GenBank/DDBJ databases">
        <title>Evolutionary Origins and Diversification of the Mycorrhizal Mutualists.</title>
        <authorList>
            <consortium name="DOE Joint Genome Institute"/>
            <consortium name="Mycorrhizal Genomics Consortium"/>
            <person name="Kohler A."/>
            <person name="Kuo A."/>
            <person name="Nagy L.G."/>
            <person name="Floudas D."/>
            <person name="Copeland A."/>
            <person name="Barry K.W."/>
            <person name="Cichocki N."/>
            <person name="Veneault-Fourrey C."/>
            <person name="LaButti K."/>
            <person name="Lindquist E.A."/>
            <person name="Lipzen A."/>
            <person name="Lundell T."/>
            <person name="Morin E."/>
            <person name="Murat C."/>
            <person name="Riley R."/>
            <person name="Ohm R."/>
            <person name="Sun H."/>
            <person name="Tunlid A."/>
            <person name="Henrissat B."/>
            <person name="Grigoriev I.V."/>
            <person name="Hibbett D.S."/>
            <person name="Martin F."/>
        </authorList>
    </citation>
    <scope>NUCLEOTIDE SEQUENCE [LARGE SCALE GENOMIC DNA]</scope>
    <source>
        <strain evidence="9">F 1598</strain>
    </source>
</reference>
<dbReference type="STRING" id="765440.A0A0C3FEJ9"/>
<dbReference type="InterPro" id="IPR036864">
    <property type="entry name" value="Zn2-C6_fun-type_DNA-bd_sf"/>
</dbReference>
<dbReference type="PROSITE" id="PS50048">
    <property type="entry name" value="ZN2_CY6_FUNGAL_2"/>
    <property type="match status" value="1"/>
</dbReference>
<dbReference type="CDD" id="cd12148">
    <property type="entry name" value="fungal_TF_MHR"/>
    <property type="match status" value="1"/>
</dbReference>
<dbReference type="GO" id="GO:0005634">
    <property type="term" value="C:nucleus"/>
    <property type="evidence" value="ECO:0007669"/>
    <property type="project" value="UniProtKB-SubCell"/>
</dbReference>
<dbReference type="InParanoid" id="A0A0C3FEJ9"/>
<dbReference type="PROSITE" id="PS00463">
    <property type="entry name" value="ZN2_CY6_FUNGAL_1"/>
    <property type="match status" value="1"/>
</dbReference>
<dbReference type="SUPFAM" id="SSF57701">
    <property type="entry name" value="Zn2/Cys6 DNA-binding domain"/>
    <property type="match status" value="1"/>
</dbReference>
<dbReference type="PANTHER" id="PTHR47338">
    <property type="entry name" value="ZN(II)2CYS6 TRANSCRIPTION FACTOR (EUROFUNG)-RELATED"/>
    <property type="match status" value="1"/>
</dbReference>
<evidence type="ECO:0000259" key="7">
    <source>
        <dbReference type="PROSITE" id="PS50048"/>
    </source>
</evidence>
<name>A0A0C3FEJ9_PILCF</name>
<feature type="region of interest" description="Disordered" evidence="6">
    <location>
        <begin position="85"/>
        <end position="106"/>
    </location>
</feature>
<dbReference type="Gene3D" id="4.10.240.10">
    <property type="entry name" value="Zn(2)-C6 fungal-type DNA-binding domain"/>
    <property type="match status" value="1"/>
</dbReference>
<dbReference type="InterPro" id="IPR001138">
    <property type="entry name" value="Zn2Cys6_DnaBD"/>
</dbReference>
<dbReference type="GO" id="GO:0000981">
    <property type="term" value="F:DNA-binding transcription factor activity, RNA polymerase II-specific"/>
    <property type="evidence" value="ECO:0007669"/>
    <property type="project" value="InterPro"/>
</dbReference>
<evidence type="ECO:0000313" key="8">
    <source>
        <dbReference type="EMBL" id="KIM78301.1"/>
    </source>
</evidence>
<dbReference type="CDD" id="cd00067">
    <property type="entry name" value="GAL4"/>
    <property type="match status" value="1"/>
</dbReference>
<evidence type="ECO:0000256" key="2">
    <source>
        <dbReference type="ARBA" id="ARBA00022723"/>
    </source>
</evidence>
<dbReference type="CDD" id="cd14725">
    <property type="entry name" value="ZIP_Gal4-like_2"/>
    <property type="match status" value="1"/>
</dbReference>
<accession>A0A0C3FEJ9</accession>
<evidence type="ECO:0000256" key="1">
    <source>
        <dbReference type="ARBA" id="ARBA00004123"/>
    </source>
</evidence>
<keyword evidence="2" id="KW-0479">Metal-binding</keyword>
<dbReference type="GO" id="GO:0003677">
    <property type="term" value="F:DNA binding"/>
    <property type="evidence" value="ECO:0007669"/>
    <property type="project" value="InterPro"/>
</dbReference>
<dbReference type="GO" id="GO:0006351">
    <property type="term" value="P:DNA-templated transcription"/>
    <property type="evidence" value="ECO:0007669"/>
    <property type="project" value="InterPro"/>
</dbReference>
<evidence type="ECO:0000256" key="4">
    <source>
        <dbReference type="ARBA" id="ARBA00023163"/>
    </source>
</evidence>
<sequence>MDVGSSGIPSSSGSTQRSGACMSCRRRKMRCDKEKPICGPCIRSNRREDCEYPDAQGRSRTQILEENIARLQSRIRELEHPDEKTPTITLRNPYGSREGSPMDSGPVLTNPGSIGSSAGSQHDASLGIGGDPISSLENVESWRALDEPPPHIVQQLMDNFLPNASQFGFFLNMSLFLRSSMLPFPLGHPYRPSPALLSTVYLWGLHLSQSDALRDHESIFRSRALQCTSSALSGTHPQMFLHTLQAEILLASYFFRNGRFLEGKYHMSAAASLTISGGLNGIRGDSSYAADVVGDRSPSLPPPNDAVEEGEHINGFWAALILDKCWSVALSSPSNFTDDETLGTRINTPWPLDDASYEQGLLLPNVRSSSTVQDFMSDTLDLEEGRFSDVAVRAMAALLFERTTHVAIRWKPDMHPQNAAAFQANFVALDRLVAKFQHYLIHMGQFQGLTPHGTRDLLVTHSLAYAATIQLHRNFASRNANSNRKCLAAASAVVMILDNTDLSGVVYINPIIGTLLMGICQVIIAEITRLRRHPSHQAPGFPVRDEAQLIAAIQTVMATMGMFAANCPIINFQLTKVQEAYAAI</sequence>
<dbReference type="InterPro" id="IPR007219">
    <property type="entry name" value="XnlR_reg_dom"/>
</dbReference>
<keyword evidence="4" id="KW-0804">Transcription</keyword>
<evidence type="ECO:0000313" key="9">
    <source>
        <dbReference type="Proteomes" id="UP000054166"/>
    </source>
</evidence>
<dbReference type="Pfam" id="PF04082">
    <property type="entry name" value="Fungal_trans"/>
    <property type="match status" value="1"/>
</dbReference>
<evidence type="ECO:0000256" key="6">
    <source>
        <dbReference type="SAM" id="MobiDB-lite"/>
    </source>
</evidence>
<proteinExistence type="predicted"/>
<dbReference type="Proteomes" id="UP000054166">
    <property type="component" value="Unassembled WGS sequence"/>
</dbReference>
<dbReference type="PANTHER" id="PTHR47338:SF29">
    <property type="entry name" value="ZN(2)-C6 FUNGAL-TYPE DOMAIN-CONTAINING PROTEIN"/>
    <property type="match status" value="1"/>
</dbReference>
<dbReference type="OrthoDB" id="2309723at2759"/>
<comment type="subcellular location">
    <subcellularLocation>
        <location evidence="1">Nucleus</location>
    </subcellularLocation>
</comment>
<dbReference type="AlphaFoldDB" id="A0A0C3FEJ9"/>